<gene>
    <name evidence="1" type="ORF">KM029_03380</name>
</gene>
<dbReference type="RefSeq" id="WP_215586351.1">
    <property type="nucleotide sequence ID" value="NZ_CP076128.1"/>
</dbReference>
<evidence type="ECO:0000313" key="2">
    <source>
        <dbReference type="Proteomes" id="UP000682802"/>
    </source>
</evidence>
<reference evidence="1 2" key="1">
    <citation type="submission" date="2021-05" db="EMBL/GenBank/DDBJ databases">
        <title>Comparative genomic studies on the polysaccharide-degrading batcterial strains of the Flammeovirga genus.</title>
        <authorList>
            <person name="Zewei F."/>
            <person name="Zheng Z."/>
            <person name="Yu L."/>
            <person name="Ruyue G."/>
            <person name="Yanhong M."/>
            <person name="Yuanyuan C."/>
            <person name="Jingyan G."/>
            <person name="Wenjun H."/>
        </authorList>
    </citation>
    <scope>NUCLEOTIDE SEQUENCE [LARGE SCALE GENOMIC DNA]</scope>
    <source>
        <strain evidence="1 2">YS10</strain>
    </source>
</reference>
<sequence length="115" mass="12984">MESLFILDNLVLNLSTEIMKFIVEIILPEVLNQELIDILPSQYTEIGDLMSEGIISSFMLSDNAQKAWLTLDANSVVEVDNILNAFKLYDYVKMEISELSISEVNPPQVPTFSLN</sequence>
<evidence type="ECO:0008006" key="3">
    <source>
        <dbReference type="Google" id="ProtNLM"/>
    </source>
</evidence>
<dbReference type="Gene3D" id="3.30.70.1060">
    <property type="entry name" value="Dimeric alpha+beta barrel"/>
    <property type="match status" value="1"/>
</dbReference>
<dbReference type="EMBL" id="CP076128">
    <property type="protein sequence ID" value="QWG07989.1"/>
    <property type="molecule type" value="Genomic_DNA"/>
</dbReference>
<proteinExistence type="predicted"/>
<accession>A0ABX8GWK9</accession>
<keyword evidence="2" id="KW-1185">Reference proteome</keyword>
<dbReference type="Proteomes" id="UP000682802">
    <property type="component" value="Chromosome 1"/>
</dbReference>
<organism evidence="1 2">
    <name type="scientific">Flammeovirga kamogawensis</name>
    <dbReference type="NCBI Taxonomy" id="373891"/>
    <lineage>
        <taxon>Bacteria</taxon>
        <taxon>Pseudomonadati</taxon>
        <taxon>Bacteroidota</taxon>
        <taxon>Cytophagia</taxon>
        <taxon>Cytophagales</taxon>
        <taxon>Flammeovirgaceae</taxon>
        <taxon>Flammeovirga</taxon>
    </lineage>
</organism>
<evidence type="ECO:0000313" key="1">
    <source>
        <dbReference type="EMBL" id="QWG07989.1"/>
    </source>
</evidence>
<name>A0ABX8GWK9_9BACT</name>
<protein>
    <recommendedName>
        <fullName evidence="3">DUF4286 family protein</fullName>
    </recommendedName>
</protein>